<evidence type="ECO:0000313" key="3">
    <source>
        <dbReference type="Proteomes" id="UP000295636"/>
    </source>
</evidence>
<feature type="region of interest" description="Disordered" evidence="1">
    <location>
        <begin position="232"/>
        <end position="327"/>
    </location>
</feature>
<feature type="region of interest" description="Disordered" evidence="1">
    <location>
        <begin position="387"/>
        <end position="421"/>
    </location>
</feature>
<dbReference type="EMBL" id="SMRT01000004">
    <property type="protein sequence ID" value="TDF98246.1"/>
    <property type="molecule type" value="Genomic_DNA"/>
</dbReference>
<feature type="compositionally biased region" description="Low complexity" evidence="1">
    <location>
        <begin position="235"/>
        <end position="290"/>
    </location>
</feature>
<proteinExistence type="predicted"/>
<dbReference type="OrthoDB" id="2351076at2"/>
<organism evidence="2 3">
    <name type="scientific">Paenibacillus piri</name>
    <dbReference type="NCBI Taxonomy" id="2547395"/>
    <lineage>
        <taxon>Bacteria</taxon>
        <taxon>Bacillati</taxon>
        <taxon>Bacillota</taxon>
        <taxon>Bacilli</taxon>
        <taxon>Bacillales</taxon>
        <taxon>Paenibacillaceae</taxon>
        <taxon>Paenibacillus</taxon>
    </lineage>
</organism>
<dbReference type="Proteomes" id="UP000295636">
    <property type="component" value="Unassembled WGS sequence"/>
</dbReference>
<dbReference type="RefSeq" id="WP_133228162.1">
    <property type="nucleotide sequence ID" value="NZ_SMRT01000004.1"/>
</dbReference>
<feature type="compositionally biased region" description="Low complexity" evidence="1">
    <location>
        <begin position="300"/>
        <end position="327"/>
    </location>
</feature>
<evidence type="ECO:0000256" key="1">
    <source>
        <dbReference type="SAM" id="MobiDB-lite"/>
    </source>
</evidence>
<feature type="compositionally biased region" description="Low complexity" evidence="1">
    <location>
        <begin position="387"/>
        <end position="396"/>
    </location>
</feature>
<keyword evidence="3" id="KW-1185">Reference proteome</keyword>
<gene>
    <name evidence="2" type="ORF">E1757_12175</name>
</gene>
<evidence type="ECO:0000313" key="2">
    <source>
        <dbReference type="EMBL" id="TDF98246.1"/>
    </source>
</evidence>
<dbReference type="AlphaFoldDB" id="A0A4R5KRK3"/>
<accession>A0A4R5KRK3</accession>
<comment type="caution">
    <text evidence="2">The sequence shown here is derived from an EMBL/GenBank/DDBJ whole genome shotgun (WGS) entry which is preliminary data.</text>
</comment>
<protein>
    <recommendedName>
        <fullName evidence="4">Flagellar hook-length control protein FliK</fullName>
    </recommendedName>
</protein>
<sequence>MNISGLIRSFIGDVQAAEPKTLELKAGEVVKGLVLQLIADQEALMNIGGVQVRARLETPLKPGQIALLQVQPETTATGQVLLKPLEASAVQIADDSLGEVLKNIGMPDNGTNRQMVQTLHQAGVPLTKESMHAFTHLQAQLPAASQQTDDWVPAAVVAFQKGLPLTPDTVQAVKQAVAGPAFHESLQQLDSQMSKLLGDSPVLSESTRTALNSAKQVIALLRKSAGLLLPPPEPAAAAGGAQPATGPAGSQAAGQGAAQAGGAAGLPDQGAPLAGAPAAPGGSGPAAAANTGGGMPAPPDASGSGASAAGTAAPAASPGAPGAAAASPPAAAQTAAGQAAAGAAAAAASPGGQGIVLPAADAAQQLQQPAPAAASVGGAPATSAGAAAAVPDASDSNGGSPALFARELPQQPGSAPQSAGTGEHWISRMMKALGVEHELHIGKLPDHPGHGRSADIGAPAAAGQDAAAALSMEQQKSAETLKGALLQLLQADDVPAAVKDAAQQTVQQITGQQLLLNSDKTSMFTHMTLFVPLMNANGEQTAAIHIQSRKGPRGMIDAQNCRLVFDLQMKTLGDTMVDVQVVDKIVSLRVMNDQPFIRELLEAQREEIMAGLAGIGYQFISLKCSPYPEKGQHMQGTGTESGGKDPAASHVKAVYGTKPYRGMDVRV</sequence>
<feature type="compositionally biased region" description="Polar residues" evidence="1">
    <location>
        <begin position="411"/>
        <end position="420"/>
    </location>
</feature>
<evidence type="ECO:0008006" key="4">
    <source>
        <dbReference type="Google" id="ProtNLM"/>
    </source>
</evidence>
<reference evidence="2 3" key="1">
    <citation type="submission" date="2019-03" db="EMBL/GenBank/DDBJ databases">
        <title>This is whole genome sequence of Paenibacillus sp MS74 strain.</title>
        <authorList>
            <person name="Trinh H.N."/>
        </authorList>
    </citation>
    <scope>NUCLEOTIDE SEQUENCE [LARGE SCALE GENOMIC DNA]</scope>
    <source>
        <strain evidence="2 3">MS74</strain>
    </source>
</reference>
<name>A0A4R5KRK3_9BACL</name>